<keyword evidence="5 7" id="KW-0378">Hydrolase</keyword>
<evidence type="ECO:0000256" key="3">
    <source>
        <dbReference type="ARBA" id="ARBA00022722"/>
    </source>
</evidence>
<protein>
    <recommendedName>
        <fullName evidence="7 8">Ribonuclease P protein component</fullName>
        <shortName evidence="7">RNase P protein</shortName>
        <shortName evidence="7">RNaseP protein</shortName>
        <ecNumber evidence="7 8">3.1.26.5</ecNumber>
    </recommendedName>
    <alternativeName>
        <fullName evidence="7">Protein C5</fullName>
    </alternativeName>
</protein>
<reference evidence="9 10" key="1">
    <citation type="journal article" date="2016" name="Nat. Commun.">
        <title>Thousands of microbial genomes shed light on interconnected biogeochemical processes in an aquifer system.</title>
        <authorList>
            <person name="Anantharaman K."/>
            <person name="Brown C.T."/>
            <person name="Hug L.A."/>
            <person name="Sharon I."/>
            <person name="Castelle C.J."/>
            <person name="Probst A.J."/>
            <person name="Thomas B.C."/>
            <person name="Singh A."/>
            <person name="Wilkins M.J."/>
            <person name="Karaoz U."/>
            <person name="Brodie E.L."/>
            <person name="Williams K.H."/>
            <person name="Hubbard S.S."/>
            <person name="Banfield J.F."/>
        </authorList>
    </citation>
    <scope>NUCLEOTIDE SEQUENCE [LARGE SCALE GENOMIC DNA]</scope>
</reference>
<sequence>MFPKPNRLELRSEIGRLKSRGKRTQGEMIDLVVAPREESLSPRFACIVTKKIAKQATERNRVKRLLRAGTRALLKDIRGGSDVLIIAKAPAVGRGEKRVQEELRRTLKKAGLIEET</sequence>
<keyword evidence="3 7" id="KW-0540">Nuclease</keyword>
<comment type="similarity">
    <text evidence="7">Belongs to the RnpA family.</text>
</comment>
<dbReference type="AlphaFoldDB" id="A0A1G1VUI8"/>
<dbReference type="InterPro" id="IPR020539">
    <property type="entry name" value="RNase_P_CS"/>
</dbReference>
<dbReference type="GO" id="GO:0030677">
    <property type="term" value="C:ribonuclease P complex"/>
    <property type="evidence" value="ECO:0007669"/>
    <property type="project" value="TreeGrafter"/>
</dbReference>
<evidence type="ECO:0000256" key="1">
    <source>
        <dbReference type="ARBA" id="ARBA00002663"/>
    </source>
</evidence>
<dbReference type="GO" id="GO:0004526">
    <property type="term" value="F:ribonuclease P activity"/>
    <property type="evidence" value="ECO:0007669"/>
    <property type="project" value="UniProtKB-UniRule"/>
</dbReference>
<dbReference type="InterPro" id="IPR020568">
    <property type="entry name" value="Ribosomal_Su5_D2-typ_SF"/>
</dbReference>
<dbReference type="Gene3D" id="3.30.230.10">
    <property type="match status" value="1"/>
</dbReference>
<evidence type="ECO:0000256" key="5">
    <source>
        <dbReference type="ARBA" id="ARBA00022801"/>
    </source>
</evidence>
<dbReference type="GO" id="GO:0042781">
    <property type="term" value="F:3'-tRNA processing endoribonuclease activity"/>
    <property type="evidence" value="ECO:0007669"/>
    <property type="project" value="TreeGrafter"/>
</dbReference>
<evidence type="ECO:0000313" key="9">
    <source>
        <dbReference type="EMBL" id="OGY19068.1"/>
    </source>
</evidence>
<dbReference type="NCBIfam" id="TIGR00188">
    <property type="entry name" value="rnpA"/>
    <property type="match status" value="1"/>
</dbReference>
<dbReference type="PANTHER" id="PTHR33992">
    <property type="entry name" value="RIBONUCLEASE P PROTEIN COMPONENT"/>
    <property type="match status" value="1"/>
</dbReference>
<name>A0A1G1VUI8_9BACT</name>
<dbReference type="SUPFAM" id="SSF54211">
    <property type="entry name" value="Ribosomal protein S5 domain 2-like"/>
    <property type="match status" value="1"/>
</dbReference>
<dbReference type="GO" id="GO:0001682">
    <property type="term" value="P:tRNA 5'-leader removal"/>
    <property type="evidence" value="ECO:0007669"/>
    <property type="project" value="UniProtKB-UniRule"/>
</dbReference>
<dbReference type="EC" id="3.1.26.5" evidence="7 8"/>
<gene>
    <name evidence="7" type="primary">rnpA</name>
    <name evidence="9" type="ORF">A2786_06040</name>
</gene>
<dbReference type="EMBL" id="MHCJ01000001">
    <property type="protein sequence ID" value="OGY19068.1"/>
    <property type="molecule type" value="Genomic_DNA"/>
</dbReference>
<dbReference type="InterPro" id="IPR000100">
    <property type="entry name" value="RNase_P"/>
</dbReference>
<evidence type="ECO:0000313" key="10">
    <source>
        <dbReference type="Proteomes" id="UP000179233"/>
    </source>
</evidence>
<keyword evidence="6 7" id="KW-0694">RNA-binding</keyword>
<dbReference type="HAMAP" id="MF_00227">
    <property type="entry name" value="RNase_P"/>
    <property type="match status" value="1"/>
</dbReference>
<keyword evidence="4 7" id="KW-0255">Endonuclease</keyword>
<dbReference type="Pfam" id="PF00825">
    <property type="entry name" value="Ribonuclease_P"/>
    <property type="match status" value="1"/>
</dbReference>
<evidence type="ECO:0000256" key="8">
    <source>
        <dbReference type="NCBIfam" id="TIGR00188"/>
    </source>
</evidence>
<comment type="catalytic activity">
    <reaction evidence="7">
        <text>Endonucleolytic cleavage of RNA, removing 5'-extranucleotides from tRNA precursor.</text>
        <dbReference type="EC" id="3.1.26.5"/>
    </reaction>
</comment>
<comment type="caution">
    <text evidence="9">The sequence shown here is derived from an EMBL/GenBank/DDBJ whole genome shotgun (WGS) entry which is preliminary data.</text>
</comment>
<evidence type="ECO:0000256" key="7">
    <source>
        <dbReference type="HAMAP-Rule" id="MF_00227"/>
    </source>
</evidence>
<dbReference type="GO" id="GO:0000049">
    <property type="term" value="F:tRNA binding"/>
    <property type="evidence" value="ECO:0007669"/>
    <property type="project" value="UniProtKB-UniRule"/>
</dbReference>
<proteinExistence type="inferred from homology"/>
<dbReference type="PANTHER" id="PTHR33992:SF1">
    <property type="entry name" value="RIBONUCLEASE P PROTEIN COMPONENT"/>
    <property type="match status" value="1"/>
</dbReference>
<evidence type="ECO:0000256" key="6">
    <source>
        <dbReference type="ARBA" id="ARBA00022884"/>
    </source>
</evidence>
<dbReference type="InterPro" id="IPR014721">
    <property type="entry name" value="Ribsml_uS5_D2-typ_fold_subgr"/>
</dbReference>
<keyword evidence="2 7" id="KW-0819">tRNA processing</keyword>
<organism evidence="9 10">
    <name type="scientific">Candidatus Chisholmbacteria bacterium RIFCSPHIGHO2_01_FULL_52_32</name>
    <dbReference type="NCBI Taxonomy" id="1797591"/>
    <lineage>
        <taxon>Bacteria</taxon>
        <taxon>Candidatus Chisholmiibacteriota</taxon>
    </lineage>
</organism>
<evidence type="ECO:0000256" key="2">
    <source>
        <dbReference type="ARBA" id="ARBA00022694"/>
    </source>
</evidence>
<evidence type="ECO:0000256" key="4">
    <source>
        <dbReference type="ARBA" id="ARBA00022759"/>
    </source>
</evidence>
<comment type="subunit">
    <text evidence="7">Consists of a catalytic RNA component (M1 or rnpB) and a protein subunit.</text>
</comment>
<comment type="function">
    <text evidence="1 7">RNaseP catalyzes the removal of the 5'-leader sequence from pre-tRNA to produce the mature 5'-terminus. It can also cleave other RNA substrates such as 4.5S RNA. The protein component plays an auxiliary but essential role in vivo by binding to the 5'-leader sequence and broadening the substrate specificity of the ribozyme.</text>
</comment>
<accession>A0A1G1VUI8</accession>
<dbReference type="Proteomes" id="UP000179233">
    <property type="component" value="Unassembled WGS sequence"/>
</dbReference>
<dbReference type="PROSITE" id="PS00648">
    <property type="entry name" value="RIBONUCLEASE_P"/>
    <property type="match status" value="1"/>
</dbReference>